<proteinExistence type="predicted"/>
<dbReference type="Proteomes" id="UP000295550">
    <property type="component" value="Unassembled WGS sequence"/>
</dbReference>
<reference evidence="2 3" key="1">
    <citation type="journal article" date="2019" name="Int. J. Syst. Evol. Microbiol.">
        <title>Photorhabdus khanii subsp. guanajuatensis subsp. nov., isolated from Heterorhabditis atacamensis, and Photorhabdus luminescens subsp. mexicana subsp. nov., isolated from Heterorhabditis mexicana entomopathogenic nematodes.</title>
        <authorList>
            <person name="Machado R.A.R."/>
            <person name="Bruno P."/>
            <person name="Arce C.C.M."/>
            <person name="Liechti N."/>
            <person name="Kohler A."/>
            <person name="Bernal J."/>
            <person name="Bruggmann R."/>
            <person name="Turlings T.C.J."/>
        </authorList>
    </citation>
    <scope>NUCLEOTIDE SEQUENCE [LARGE SCALE GENOMIC DNA]</scope>
    <source>
        <strain evidence="2 3">MEX47-22</strain>
    </source>
</reference>
<sequence length="204" mass="22123">MALSSEVLGTALQESDRLYRFKVNNKPELNKMHTAIDMGGNNLNNTDTINANNGNFNQSVSVNGEINADGNIRSKNGWLITKNDKGWLNEDHGGGFYMSDNDWIRTVNNKGIYTAGQVNGGTVRSDGRLSTGDVIGLDKVNVTGTACQHTGDISRDDSGAILSCQSGVWRNGGSLSQRQCKQIGNWWEETLMNIAVLLGGMPQD</sequence>
<accession>A0A4V2X3X0</accession>
<dbReference type="Pfam" id="PF04917">
    <property type="entry name" value="Shufflon_N"/>
    <property type="match status" value="1"/>
</dbReference>
<name>A0A4V2X3X0_PHOLU</name>
<evidence type="ECO:0000313" key="3">
    <source>
        <dbReference type="Proteomes" id="UP000295550"/>
    </source>
</evidence>
<gene>
    <name evidence="2" type="ORF">C5468_25345</name>
</gene>
<evidence type="ECO:0000313" key="2">
    <source>
        <dbReference type="EMBL" id="TDB42075.1"/>
    </source>
</evidence>
<protein>
    <recommendedName>
        <fullName evidence="1">Bacterial shufflon protein N-terminal domain-containing protein</fullName>
    </recommendedName>
</protein>
<dbReference type="InterPro" id="IPR007001">
    <property type="entry name" value="Shufflon_N"/>
</dbReference>
<evidence type="ECO:0000259" key="1">
    <source>
        <dbReference type="Pfam" id="PF04917"/>
    </source>
</evidence>
<dbReference type="AlphaFoldDB" id="A0A4V2X3X0"/>
<feature type="domain" description="Bacterial shufflon protein N-terminal" evidence="1">
    <location>
        <begin position="1"/>
        <end position="167"/>
    </location>
</feature>
<organism evidence="2 3">
    <name type="scientific">Photorhabdus luminescens subsp. mexicana</name>
    <dbReference type="NCBI Taxonomy" id="2100167"/>
    <lineage>
        <taxon>Bacteria</taxon>
        <taxon>Pseudomonadati</taxon>
        <taxon>Pseudomonadota</taxon>
        <taxon>Gammaproteobacteria</taxon>
        <taxon>Enterobacterales</taxon>
        <taxon>Morganellaceae</taxon>
        <taxon>Photorhabdus</taxon>
    </lineage>
</organism>
<dbReference type="EMBL" id="PUJX01000068">
    <property type="protein sequence ID" value="TDB42075.1"/>
    <property type="molecule type" value="Genomic_DNA"/>
</dbReference>
<comment type="caution">
    <text evidence="2">The sequence shown here is derived from an EMBL/GenBank/DDBJ whole genome shotgun (WGS) entry which is preliminary data.</text>
</comment>